<dbReference type="PANTHER" id="PTHR43395:SF10">
    <property type="entry name" value="CHEMOTAXIS PROTEIN CHEA"/>
    <property type="match status" value="1"/>
</dbReference>
<comment type="function">
    <text evidence="11">Involved in the transmission of sensory signals from the chemoreceptors to the flagellar motors. CheA is autophosphorylated; it can transfer its phosphate group to either CheB or CheY.</text>
</comment>
<dbReference type="eggNOG" id="COG0643">
    <property type="taxonomic scope" value="Bacteria"/>
</dbReference>
<evidence type="ECO:0000256" key="1">
    <source>
        <dbReference type="ARBA" id="ARBA00000085"/>
    </source>
</evidence>
<dbReference type="PROSITE" id="PS50109">
    <property type="entry name" value="HIS_KIN"/>
    <property type="match status" value="1"/>
</dbReference>
<evidence type="ECO:0000256" key="2">
    <source>
        <dbReference type="ARBA" id="ARBA00012438"/>
    </source>
</evidence>
<dbReference type="OrthoDB" id="9803176at2"/>
<evidence type="ECO:0000256" key="4">
    <source>
        <dbReference type="ARBA" id="ARBA00022500"/>
    </source>
</evidence>
<dbReference type="PRINTS" id="PR00344">
    <property type="entry name" value="BCTRLSENSOR"/>
</dbReference>
<dbReference type="Gene3D" id="3.30.565.10">
    <property type="entry name" value="Histidine kinase-like ATPase, C-terminal domain"/>
    <property type="match status" value="1"/>
</dbReference>
<evidence type="ECO:0000256" key="10">
    <source>
        <dbReference type="ARBA" id="ARBA00023012"/>
    </source>
</evidence>
<dbReference type="PATRIC" id="fig|1121448.10.peg.3039"/>
<dbReference type="SUPFAM" id="SSF47226">
    <property type="entry name" value="Histidine-containing phosphotransfer domain, HPT domain"/>
    <property type="match status" value="1"/>
</dbReference>
<dbReference type="SUPFAM" id="SSF50341">
    <property type="entry name" value="CheW-like"/>
    <property type="match status" value="1"/>
</dbReference>
<dbReference type="GO" id="GO:0000155">
    <property type="term" value="F:phosphorelay sensor kinase activity"/>
    <property type="evidence" value="ECO:0007669"/>
    <property type="project" value="InterPro"/>
</dbReference>
<dbReference type="GO" id="GO:0005737">
    <property type="term" value="C:cytoplasm"/>
    <property type="evidence" value="ECO:0007669"/>
    <property type="project" value="InterPro"/>
</dbReference>
<dbReference type="InterPro" id="IPR002545">
    <property type="entry name" value="CheW-lke_dom"/>
</dbReference>
<dbReference type="InterPro" id="IPR036097">
    <property type="entry name" value="HisK_dim/P_sf"/>
</dbReference>
<dbReference type="InterPro" id="IPR003594">
    <property type="entry name" value="HATPase_dom"/>
</dbReference>
<dbReference type="SMART" id="SM01231">
    <property type="entry name" value="H-kinase_dim"/>
    <property type="match status" value="1"/>
</dbReference>
<dbReference type="AlphaFoldDB" id="T2GF88"/>
<dbReference type="InterPro" id="IPR004105">
    <property type="entry name" value="CheA-like_dim"/>
</dbReference>
<dbReference type="SUPFAM" id="SSF47384">
    <property type="entry name" value="Homodimeric domain of signal transducing histidine kinase"/>
    <property type="match status" value="1"/>
</dbReference>
<dbReference type="Pfam" id="PF01584">
    <property type="entry name" value="CheW"/>
    <property type="match status" value="1"/>
</dbReference>
<dbReference type="InterPro" id="IPR051315">
    <property type="entry name" value="Bact_Chemotaxis_CheA"/>
</dbReference>
<dbReference type="Gene3D" id="1.20.120.160">
    <property type="entry name" value="HPT domain"/>
    <property type="match status" value="1"/>
</dbReference>
<evidence type="ECO:0000256" key="9">
    <source>
        <dbReference type="ARBA" id="ARBA00022840"/>
    </source>
</evidence>
<evidence type="ECO:0000313" key="17">
    <source>
        <dbReference type="Proteomes" id="UP000016587"/>
    </source>
</evidence>
<dbReference type="Gene3D" id="2.30.30.40">
    <property type="entry name" value="SH3 Domains"/>
    <property type="match status" value="1"/>
</dbReference>
<dbReference type="PANTHER" id="PTHR43395">
    <property type="entry name" value="SENSOR HISTIDINE KINASE CHEA"/>
    <property type="match status" value="1"/>
</dbReference>
<dbReference type="InterPro" id="IPR004358">
    <property type="entry name" value="Sig_transdc_His_kin-like_C"/>
</dbReference>
<dbReference type="InterPro" id="IPR036890">
    <property type="entry name" value="HATPase_C_sf"/>
</dbReference>
<dbReference type="EMBL" id="CP006585">
    <property type="protein sequence ID" value="AGW14796.1"/>
    <property type="molecule type" value="Genomic_DNA"/>
</dbReference>
<keyword evidence="9" id="KW-0067">ATP-binding</keyword>
<accession>T2GF88</accession>
<dbReference type="EC" id="2.7.13.3" evidence="2"/>
<dbReference type="InterPro" id="IPR008207">
    <property type="entry name" value="Sig_transdc_His_kin_Hpt_dom"/>
</dbReference>
<dbReference type="InterPro" id="IPR005467">
    <property type="entry name" value="His_kinase_dom"/>
</dbReference>
<dbReference type="Pfam" id="PF01627">
    <property type="entry name" value="Hpt"/>
    <property type="match status" value="1"/>
</dbReference>
<dbReference type="PROSITE" id="PS50894">
    <property type="entry name" value="HPT"/>
    <property type="match status" value="1"/>
</dbReference>
<dbReference type="InterPro" id="IPR036641">
    <property type="entry name" value="HPT_dom_sf"/>
</dbReference>
<organism evidence="16 17">
    <name type="scientific">Megalodesulfovibrio gigas (strain ATCC 19364 / DSM 1382 / NCIMB 9332 / VKM B-1759)</name>
    <name type="common">Desulfovibrio gigas</name>
    <dbReference type="NCBI Taxonomy" id="1121448"/>
    <lineage>
        <taxon>Bacteria</taxon>
        <taxon>Pseudomonadati</taxon>
        <taxon>Thermodesulfobacteriota</taxon>
        <taxon>Desulfovibrionia</taxon>
        <taxon>Desulfovibrionales</taxon>
        <taxon>Desulfovibrionaceae</taxon>
        <taxon>Megalodesulfovibrio</taxon>
    </lineage>
</organism>
<comment type="catalytic activity">
    <reaction evidence="1">
        <text>ATP + protein L-histidine = ADP + protein N-phospho-L-histidine.</text>
        <dbReference type="EC" id="2.7.13.3"/>
    </reaction>
</comment>
<keyword evidence="5 12" id="KW-0597">Phosphoprotein</keyword>
<dbReference type="InterPro" id="IPR037006">
    <property type="entry name" value="CheA-like_homodim_sf"/>
</dbReference>
<proteinExistence type="predicted"/>
<keyword evidence="8 16" id="KW-0418">Kinase</keyword>
<dbReference type="STRING" id="1121448.DGI_3078"/>
<evidence type="ECO:0000256" key="6">
    <source>
        <dbReference type="ARBA" id="ARBA00022679"/>
    </source>
</evidence>
<keyword evidence="7" id="KW-0547">Nucleotide-binding</keyword>
<keyword evidence="10" id="KW-0902">Two-component regulatory system</keyword>
<sequence>MSATDPLQTYLEEARELLAELEESLLELEADPQAGQIIARAFRALHTIKGSGGMFGFTEIVRFTHDLETAFDRVRSGELPLTPPLLSLTLQAKDHLQALLRADPGGGELAADSDRLLAELAGILQAEAPSASSVAPPAASSAASSAASAVTGSAPVASASPETAAYVAASWEILWIRYRPEPNTFLTGCDPLALMQELAELGQHAFVYHDGGASLSEDYDPEQPYGYWDVVLNTDRGQDAVRDVFVFVDDGHCVRMEKVGDHRTREGDLELLAGIARDNAANPGHIPQAMRSFLQEKLAMRQPAKAAAVAAPPQSTSIRVDSDRLDRLVNMVGEMVIIQSRLSQAVNQTLDRAFLAQIAEDLERLTDEMRDNALGLRMLPIGTVYGNLRRLVRDVGISLGKDVDFQAEGGDTELDKTVIDRLKDPLIHILRNSMDHGIESREERELAGKPPQGTVRLWAGHAGGEVVIRVSDDGRGLDPEKIKRKAQAKGLLAPDAEPDRREILHLIFEPGFSTADKVSDLSGRGVGMDVVKRSIDALRGTVEVESELGHGVTLTLRLPLTLAIIDGFCVGIGTGTYIVPLTALRGFQERSVDASTKTVDVVERMGKMLPCVSLRRLFNIKEPMPEYERVVVAEVDGSEIGLAVDRVVGRQQAVIKSLDEMYKHVTFVSGTTINGDGSISLILDIPRLLDLAVSRAEAVQ</sequence>
<dbReference type="GO" id="GO:0005524">
    <property type="term" value="F:ATP binding"/>
    <property type="evidence" value="ECO:0007669"/>
    <property type="project" value="UniProtKB-KW"/>
</dbReference>
<dbReference type="SMART" id="SM00387">
    <property type="entry name" value="HATPase_c"/>
    <property type="match status" value="1"/>
</dbReference>
<reference evidence="17" key="2">
    <citation type="submission" date="2013-07" db="EMBL/GenBank/DDBJ databases">
        <authorList>
            <person name="Morais-Silva F.O."/>
            <person name="Rezende A.M."/>
            <person name="Pimentel C."/>
            <person name="Resende D.M."/>
            <person name="Santos C.I."/>
            <person name="Clemente C."/>
            <person name="de Oliveira L.M."/>
            <person name="da Silva S.M."/>
            <person name="Costa D.A."/>
            <person name="Varela-Raposo A."/>
            <person name="Horacio E.C.A."/>
            <person name="Matos M."/>
            <person name="Flores O."/>
            <person name="Ruiz J.C."/>
            <person name="Rodrigues-Pousada C."/>
        </authorList>
    </citation>
    <scope>NUCLEOTIDE SEQUENCE [LARGE SCALE GENOMIC DNA]</scope>
    <source>
        <strain evidence="17">ATCC 19364 / DSM 1382 / NCIMB 9332 / VKM B-1759</strain>
    </source>
</reference>
<evidence type="ECO:0000256" key="7">
    <source>
        <dbReference type="ARBA" id="ARBA00022741"/>
    </source>
</evidence>
<dbReference type="RefSeq" id="WP_021761876.1">
    <property type="nucleotide sequence ID" value="NC_022444.1"/>
</dbReference>
<dbReference type="Pfam" id="PF02518">
    <property type="entry name" value="HATPase_c"/>
    <property type="match status" value="1"/>
</dbReference>
<dbReference type="SMART" id="SM00073">
    <property type="entry name" value="HPT"/>
    <property type="match status" value="1"/>
</dbReference>
<evidence type="ECO:0000256" key="12">
    <source>
        <dbReference type="PROSITE-ProRule" id="PRU00110"/>
    </source>
</evidence>
<evidence type="ECO:0000256" key="11">
    <source>
        <dbReference type="ARBA" id="ARBA00035100"/>
    </source>
</evidence>
<feature type="modified residue" description="Phosphohistidine" evidence="12">
    <location>
        <position position="46"/>
    </location>
</feature>
<dbReference type="Pfam" id="PF02895">
    <property type="entry name" value="H-kinase_dim"/>
    <property type="match status" value="1"/>
</dbReference>
<protein>
    <recommendedName>
        <fullName evidence="3">Chemotaxis protein CheA</fullName>
        <ecNumber evidence="2">2.7.13.3</ecNumber>
    </recommendedName>
</protein>
<dbReference type="CDD" id="cd00088">
    <property type="entry name" value="HPT"/>
    <property type="match status" value="1"/>
</dbReference>
<name>T2GF88_MEGG1</name>
<dbReference type="GO" id="GO:0006935">
    <property type="term" value="P:chemotaxis"/>
    <property type="evidence" value="ECO:0007669"/>
    <property type="project" value="UniProtKB-KW"/>
</dbReference>
<dbReference type="SUPFAM" id="SSF55874">
    <property type="entry name" value="ATPase domain of HSP90 chaperone/DNA topoisomerase II/histidine kinase"/>
    <property type="match status" value="1"/>
</dbReference>
<keyword evidence="4" id="KW-0145">Chemotaxis</keyword>
<dbReference type="Proteomes" id="UP000016587">
    <property type="component" value="Chromosome"/>
</dbReference>
<evidence type="ECO:0000256" key="8">
    <source>
        <dbReference type="ARBA" id="ARBA00022777"/>
    </source>
</evidence>
<dbReference type="SMART" id="SM00260">
    <property type="entry name" value="CheW"/>
    <property type="match status" value="1"/>
</dbReference>
<dbReference type="FunFam" id="3.30.565.10:FF:000016">
    <property type="entry name" value="Chemotaxis protein CheA, putative"/>
    <property type="match status" value="1"/>
</dbReference>
<evidence type="ECO:0000259" key="15">
    <source>
        <dbReference type="PROSITE" id="PS50894"/>
    </source>
</evidence>
<dbReference type="InterPro" id="IPR036061">
    <property type="entry name" value="CheW-like_dom_sf"/>
</dbReference>
<gene>
    <name evidence="16" type="ORF">DGI_3078</name>
</gene>
<dbReference type="HOGENOM" id="CLU_000650_3_6_7"/>
<feature type="domain" description="CheW-like" evidence="14">
    <location>
        <begin position="564"/>
        <end position="694"/>
    </location>
</feature>
<keyword evidence="6" id="KW-0808">Transferase</keyword>
<feature type="domain" description="HPt" evidence="15">
    <location>
        <begin position="1"/>
        <end position="103"/>
    </location>
</feature>
<evidence type="ECO:0000313" key="16">
    <source>
        <dbReference type="EMBL" id="AGW14796.1"/>
    </source>
</evidence>
<evidence type="ECO:0000259" key="13">
    <source>
        <dbReference type="PROSITE" id="PS50109"/>
    </source>
</evidence>
<dbReference type="CDD" id="cd16916">
    <property type="entry name" value="HATPase_CheA-like"/>
    <property type="match status" value="1"/>
</dbReference>
<dbReference type="PROSITE" id="PS50851">
    <property type="entry name" value="CHEW"/>
    <property type="match status" value="1"/>
</dbReference>
<evidence type="ECO:0000256" key="3">
    <source>
        <dbReference type="ARBA" id="ARBA00021495"/>
    </source>
</evidence>
<evidence type="ECO:0000259" key="14">
    <source>
        <dbReference type="PROSITE" id="PS50851"/>
    </source>
</evidence>
<feature type="domain" description="Histidine kinase" evidence="13">
    <location>
        <begin position="359"/>
        <end position="562"/>
    </location>
</feature>
<dbReference type="Gene3D" id="1.10.287.560">
    <property type="entry name" value="Histidine kinase CheA-like, homodimeric domain"/>
    <property type="match status" value="1"/>
</dbReference>
<reference evidence="16 17" key="1">
    <citation type="journal article" date="2013" name="J. Bacteriol.">
        <title>Roles of HynAB and Ech, the only two hydrogenases found in the model sulfate reducer Desulfovibrio gigas.</title>
        <authorList>
            <person name="Morais-Silva F.O."/>
            <person name="Santos C.I."/>
            <person name="Rodrigues R."/>
            <person name="Pereira I.A."/>
            <person name="Rodrigues-Pousada C."/>
        </authorList>
    </citation>
    <scope>NUCLEOTIDE SEQUENCE [LARGE SCALE GENOMIC DNA]</scope>
    <source>
        <strain evidence="17">ATCC 19364 / DSM 1382 / NCIMB 9332 / VKM B-1759</strain>
    </source>
</reference>
<keyword evidence="17" id="KW-1185">Reference proteome</keyword>
<dbReference type="KEGG" id="dgg:DGI_3078"/>
<evidence type="ECO:0000256" key="5">
    <source>
        <dbReference type="ARBA" id="ARBA00022553"/>
    </source>
</evidence>